<dbReference type="SUPFAM" id="SSF46894">
    <property type="entry name" value="C-terminal effector domain of the bipartite response regulators"/>
    <property type="match status" value="1"/>
</dbReference>
<feature type="modified residue" description="4-aspartylphosphate" evidence="7">
    <location>
        <position position="65"/>
    </location>
</feature>
<accession>A0ABN2FPI3</accession>
<dbReference type="InterPro" id="IPR011006">
    <property type="entry name" value="CheY-like_superfamily"/>
</dbReference>
<organism evidence="11 12">
    <name type="scientific">Kribbella alba</name>
    <dbReference type="NCBI Taxonomy" id="190197"/>
    <lineage>
        <taxon>Bacteria</taxon>
        <taxon>Bacillati</taxon>
        <taxon>Actinomycetota</taxon>
        <taxon>Actinomycetes</taxon>
        <taxon>Propionibacteriales</taxon>
        <taxon>Kribbellaceae</taxon>
        <taxon>Kribbella</taxon>
    </lineage>
</organism>
<dbReference type="Gene3D" id="6.10.250.690">
    <property type="match status" value="1"/>
</dbReference>
<dbReference type="Gene3D" id="1.10.10.10">
    <property type="entry name" value="Winged helix-like DNA-binding domain superfamily/Winged helix DNA-binding domain"/>
    <property type="match status" value="1"/>
</dbReference>
<dbReference type="Proteomes" id="UP001501319">
    <property type="component" value="Unassembled WGS sequence"/>
</dbReference>
<dbReference type="RefSeq" id="WP_344115001.1">
    <property type="nucleotide sequence ID" value="NZ_BAAANE010000009.1"/>
</dbReference>
<feature type="domain" description="OmpR/PhoB-type" evidence="10">
    <location>
        <begin position="137"/>
        <end position="230"/>
    </location>
</feature>
<keyword evidence="5 8" id="KW-0238">DNA-binding</keyword>
<dbReference type="PROSITE" id="PS51755">
    <property type="entry name" value="OMPR_PHOB"/>
    <property type="match status" value="1"/>
</dbReference>
<keyword evidence="12" id="KW-1185">Reference proteome</keyword>
<keyword evidence="6" id="KW-0804">Transcription</keyword>
<dbReference type="PANTHER" id="PTHR48111:SF22">
    <property type="entry name" value="REGULATOR OF RPOS"/>
    <property type="match status" value="1"/>
</dbReference>
<evidence type="ECO:0000256" key="6">
    <source>
        <dbReference type="ARBA" id="ARBA00023163"/>
    </source>
</evidence>
<dbReference type="PANTHER" id="PTHR48111">
    <property type="entry name" value="REGULATOR OF RPOS"/>
    <property type="match status" value="1"/>
</dbReference>
<evidence type="ECO:0000256" key="5">
    <source>
        <dbReference type="ARBA" id="ARBA00023125"/>
    </source>
</evidence>
<evidence type="ECO:0000256" key="1">
    <source>
        <dbReference type="ARBA" id="ARBA00004496"/>
    </source>
</evidence>
<dbReference type="InterPro" id="IPR036388">
    <property type="entry name" value="WH-like_DNA-bd_sf"/>
</dbReference>
<evidence type="ECO:0000256" key="7">
    <source>
        <dbReference type="PROSITE-ProRule" id="PRU00169"/>
    </source>
</evidence>
<reference evidence="11 12" key="1">
    <citation type="journal article" date="2019" name="Int. J. Syst. Evol. Microbiol.">
        <title>The Global Catalogue of Microorganisms (GCM) 10K type strain sequencing project: providing services to taxonomists for standard genome sequencing and annotation.</title>
        <authorList>
            <consortium name="The Broad Institute Genomics Platform"/>
            <consortium name="The Broad Institute Genome Sequencing Center for Infectious Disease"/>
            <person name="Wu L."/>
            <person name="Ma J."/>
        </authorList>
    </citation>
    <scope>NUCLEOTIDE SEQUENCE [LARGE SCALE GENOMIC DNA]</scope>
    <source>
        <strain evidence="11 12">JCM 14306</strain>
    </source>
</reference>
<evidence type="ECO:0000256" key="3">
    <source>
        <dbReference type="ARBA" id="ARBA00023012"/>
    </source>
</evidence>
<dbReference type="CDD" id="cd00383">
    <property type="entry name" value="trans_reg_C"/>
    <property type="match status" value="1"/>
</dbReference>
<dbReference type="InterPro" id="IPR001789">
    <property type="entry name" value="Sig_transdc_resp-reg_receiver"/>
</dbReference>
<dbReference type="SUPFAM" id="SSF52172">
    <property type="entry name" value="CheY-like"/>
    <property type="match status" value="1"/>
</dbReference>
<comment type="caution">
    <text evidence="11">The sequence shown here is derived from an EMBL/GenBank/DDBJ whole genome shotgun (WGS) entry which is preliminary data.</text>
</comment>
<evidence type="ECO:0000256" key="8">
    <source>
        <dbReference type="PROSITE-ProRule" id="PRU01091"/>
    </source>
</evidence>
<name>A0ABN2FPI3_9ACTN</name>
<dbReference type="Pfam" id="PF00072">
    <property type="entry name" value="Response_reg"/>
    <property type="match status" value="1"/>
</dbReference>
<keyword evidence="2 7" id="KW-0597">Phosphoprotein</keyword>
<dbReference type="InterPro" id="IPR016032">
    <property type="entry name" value="Sig_transdc_resp-reg_C-effctor"/>
</dbReference>
<dbReference type="SMART" id="SM00862">
    <property type="entry name" value="Trans_reg_C"/>
    <property type="match status" value="1"/>
</dbReference>
<evidence type="ECO:0000259" key="9">
    <source>
        <dbReference type="PROSITE" id="PS50110"/>
    </source>
</evidence>
<dbReference type="Gene3D" id="3.40.50.2300">
    <property type="match status" value="1"/>
</dbReference>
<evidence type="ECO:0000313" key="11">
    <source>
        <dbReference type="EMBL" id="GAA1654892.1"/>
    </source>
</evidence>
<dbReference type="InterPro" id="IPR001867">
    <property type="entry name" value="OmpR/PhoB-type_DNA-bd"/>
</dbReference>
<evidence type="ECO:0000313" key="12">
    <source>
        <dbReference type="Proteomes" id="UP001501319"/>
    </source>
</evidence>
<protein>
    <submittedName>
        <fullName evidence="11">Response regulator transcription factor</fullName>
    </submittedName>
</protein>
<feature type="DNA-binding region" description="OmpR/PhoB-type" evidence="8">
    <location>
        <begin position="137"/>
        <end position="230"/>
    </location>
</feature>
<dbReference type="Pfam" id="PF00486">
    <property type="entry name" value="Trans_reg_C"/>
    <property type="match status" value="1"/>
</dbReference>
<dbReference type="PROSITE" id="PS50110">
    <property type="entry name" value="RESPONSE_REGULATORY"/>
    <property type="match status" value="1"/>
</dbReference>
<feature type="domain" description="Response regulatory" evidence="9">
    <location>
        <begin position="16"/>
        <end position="130"/>
    </location>
</feature>
<evidence type="ECO:0000259" key="10">
    <source>
        <dbReference type="PROSITE" id="PS51755"/>
    </source>
</evidence>
<keyword evidence="3" id="KW-0902">Two-component regulatory system</keyword>
<evidence type="ECO:0000256" key="2">
    <source>
        <dbReference type="ARBA" id="ARBA00022553"/>
    </source>
</evidence>
<sequence length="231" mass="25086">MTAVGSPAPPRIQPARLLLVEDDHELAGLLGRVLTDEGYAVTCAGDGHRGLHLALTGRFEVMIIDRGLPAVEGLDLIARLRSRGITTPILVLSARGTTEDRVDGLDAGAEDYLAKPFELTELLARIRALVRRHPDRAEHLPVPGGSLELAARTVRRTDGEWVELSEREASLLALLAARPGTVFSRSDLLDRIFDAAESETIVDTYVHYLRRKLGRGVVSTVRGLGYRLGGS</sequence>
<dbReference type="EMBL" id="BAAANE010000009">
    <property type="protein sequence ID" value="GAA1654892.1"/>
    <property type="molecule type" value="Genomic_DNA"/>
</dbReference>
<dbReference type="InterPro" id="IPR039420">
    <property type="entry name" value="WalR-like"/>
</dbReference>
<evidence type="ECO:0000256" key="4">
    <source>
        <dbReference type="ARBA" id="ARBA00023015"/>
    </source>
</evidence>
<gene>
    <name evidence="11" type="ORF">GCM10009744_54190</name>
</gene>
<proteinExistence type="predicted"/>
<dbReference type="SMART" id="SM00448">
    <property type="entry name" value="REC"/>
    <property type="match status" value="1"/>
</dbReference>
<keyword evidence="4" id="KW-0805">Transcription regulation</keyword>
<comment type="subcellular location">
    <subcellularLocation>
        <location evidence="1">Cytoplasm</location>
    </subcellularLocation>
</comment>